<dbReference type="EMBL" id="RBCJ01000002">
    <property type="protein sequence ID" value="RKN81673.1"/>
    <property type="molecule type" value="Genomic_DNA"/>
</dbReference>
<keyword evidence="4" id="KW-1185">Reference proteome</keyword>
<gene>
    <name evidence="3" type="ORF">D7Z94_12280</name>
</gene>
<dbReference type="InterPro" id="IPR025698">
    <property type="entry name" value="2TM_dom"/>
</dbReference>
<proteinExistence type="predicted"/>
<feature type="transmembrane region" description="Helical" evidence="1">
    <location>
        <begin position="23"/>
        <end position="44"/>
    </location>
</feature>
<organism evidence="3 4">
    <name type="scientific">Ulvibacterium marinum</name>
    <dbReference type="NCBI Taxonomy" id="2419782"/>
    <lineage>
        <taxon>Bacteria</taxon>
        <taxon>Pseudomonadati</taxon>
        <taxon>Bacteroidota</taxon>
        <taxon>Flavobacteriia</taxon>
        <taxon>Flavobacteriales</taxon>
        <taxon>Flavobacteriaceae</taxon>
        <taxon>Ulvibacterium</taxon>
    </lineage>
</organism>
<dbReference type="Pfam" id="PF13239">
    <property type="entry name" value="2TM"/>
    <property type="match status" value="1"/>
</dbReference>
<dbReference type="RefSeq" id="WP_120711826.1">
    <property type="nucleotide sequence ID" value="NZ_RBCJ01000002.1"/>
</dbReference>
<accession>A0A3B0C6A4</accession>
<dbReference type="OrthoDB" id="1495672at2"/>
<dbReference type="Proteomes" id="UP000276603">
    <property type="component" value="Unassembled WGS sequence"/>
</dbReference>
<sequence length="117" mass="13770">MMEAYPSEKFAKAKKRVDRIKDFYGHLSVYIIANVLLFVFKGYAFNYMVLQGIGNQDFLDWFTLNIILTPVLWGLGLIIHGLLAFRSAPFSIKNLKPKFIRDWEERQIQKYMDAEDE</sequence>
<feature type="domain" description="2TM" evidence="2">
    <location>
        <begin position="12"/>
        <end position="113"/>
    </location>
</feature>
<evidence type="ECO:0000313" key="4">
    <source>
        <dbReference type="Proteomes" id="UP000276603"/>
    </source>
</evidence>
<reference evidence="3 4" key="1">
    <citation type="submission" date="2018-10" db="EMBL/GenBank/DDBJ databases">
        <title>Ulvibacterium marinum gen. nov., sp. nov., a novel marine bacterium of the family Flavobacteriaceae, isolated from a culture of the green alga Ulva prolifera.</title>
        <authorList>
            <person name="Zhang Z."/>
        </authorList>
    </citation>
    <scope>NUCLEOTIDE SEQUENCE [LARGE SCALE GENOMIC DNA]</scope>
    <source>
        <strain evidence="3 4">CCMM003</strain>
    </source>
</reference>
<evidence type="ECO:0000259" key="2">
    <source>
        <dbReference type="Pfam" id="PF13239"/>
    </source>
</evidence>
<feature type="transmembrane region" description="Helical" evidence="1">
    <location>
        <begin position="64"/>
        <end position="85"/>
    </location>
</feature>
<comment type="caution">
    <text evidence="3">The sequence shown here is derived from an EMBL/GenBank/DDBJ whole genome shotgun (WGS) entry which is preliminary data.</text>
</comment>
<keyword evidence="1" id="KW-1133">Transmembrane helix</keyword>
<dbReference type="AlphaFoldDB" id="A0A3B0C6A4"/>
<keyword evidence="1" id="KW-0472">Membrane</keyword>
<evidence type="ECO:0000256" key="1">
    <source>
        <dbReference type="SAM" id="Phobius"/>
    </source>
</evidence>
<name>A0A3B0C6A4_9FLAO</name>
<keyword evidence="1" id="KW-0812">Transmembrane</keyword>
<evidence type="ECO:0000313" key="3">
    <source>
        <dbReference type="EMBL" id="RKN81673.1"/>
    </source>
</evidence>
<protein>
    <recommendedName>
        <fullName evidence="2">2TM domain-containing protein</fullName>
    </recommendedName>
</protein>